<keyword evidence="2" id="KW-1003">Cell membrane</keyword>
<gene>
    <name evidence="8" type="primary">eamB</name>
    <name evidence="8" type="ORF">PSECIP111854_02940</name>
    <name evidence="7" type="ORF">PSECIP111951_02560</name>
</gene>
<dbReference type="Proteomes" id="UP001152467">
    <property type="component" value="Unassembled WGS sequence"/>
</dbReference>
<feature type="transmembrane region" description="Helical" evidence="6">
    <location>
        <begin position="71"/>
        <end position="89"/>
    </location>
</feature>
<evidence type="ECO:0000256" key="4">
    <source>
        <dbReference type="ARBA" id="ARBA00022989"/>
    </source>
</evidence>
<comment type="caution">
    <text evidence="8">The sequence shown here is derived from an EMBL/GenBank/DDBJ whole genome shotgun (WGS) entry which is preliminary data.</text>
</comment>
<dbReference type="Pfam" id="PF01810">
    <property type="entry name" value="LysE"/>
    <property type="match status" value="1"/>
</dbReference>
<evidence type="ECO:0000313" key="7">
    <source>
        <dbReference type="EMBL" id="CAH9061784.1"/>
    </source>
</evidence>
<dbReference type="PANTHER" id="PTHR30086">
    <property type="entry name" value="ARGININE EXPORTER PROTEIN ARGO"/>
    <property type="match status" value="1"/>
</dbReference>
<dbReference type="GO" id="GO:0033228">
    <property type="term" value="P:cysteine export across plasma membrane"/>
    <property type="evidence" value="ECO:0007669"/>
    <property type="project" value="TreeGrafter"/>
</dbReference>
<dbReference type="PANTHER" id="PTHR30086:SF20">
    <property type="entry name" value="ARGININE EXPORTER PROTEIN ARGO-RELATED"/>
    <property type="match status" value="1"/>
</dbReference>
<dbReference type="EMBL" id="CAMAPD010000012">
    <property type="protein sequence ID" value="CAH9061784.1"/>
    <property type="molecule type" value="Genomic_DNA"/>
</dbReference>
<evidence type="ECO:0000256" key="3">
    <source>
        <dbReference type="ARBA" id="ARBA00022692"/>
    </source>
</evidence>
<sequence length="204" mass="22297">MEYILAVFLFAVSASVTPGPNNVLIMTSGVNFGVKKSIPLLCGICIGFAIMLLVVSFGFMQVFILYPNLHLIIKIIGVSYLLYLAWVISRSSLPISADIKPLPLSFFNGALYQWVNAKAWVVASGAVAAFTTVGASNIEQNIVIAAIFLLVSFPCVGLWLFFGSLLKRALSNNKYRSVFNNTMALLLVLSVIPVILEIKQQLLY</sequence>
<evidence type="ECO:0000256" key="5">
    <source>
        <dbReference type="ARBA" id="ARBA00023136"/>
    </source>
</evidence>
<evidence type="ECO:0000313" key="10">
    <source>
        <dbReference type="Proteomes" id="UP001152485"/>
    </source>
</evidence>
<accession>A0A9W4VT33</accession>
<keyword evidence="4 6" id="KW-1133">Transmembrane helix</keyword>
<feature type="transmembrane region" description="Helical" evidence="6">
    <location>
        <begin position="178"/>
        <end position="196"/>
    </location>
</feature>
<evidence type="ECO:0000256" key="6">
    <source>
        <dbReference type="SAM" id="Phobius"/>
    </source>
</evidence>
<feature type="transmembrane region" description="Helical" evidence="6">
    <location>
        <begin position="38"/>
        <end position="59"/>
    </location>
</feature>
<keyword evidence="9" id="KW-1185">Reference proteome</keyword>
<proteinExistence type="predicted"/>
<comment type="subcellular location">
    <subcellularLocation>
        <location evidence="1">Cell membrane</location>
        <topology evidence="1">Multi-pass membrane protein</topology>
    </subcellularLocation>
</comment>
<organism evidence="8 9">
    <name type="scientific">Pseudoalteromonas holothuriae</name>
    <dbReference type="NCBI Taxonomy" id="2963714"/>
    <lineage>
        <taxon>Bacteria</taxon>
        <taxon>Pseudomonadati</taxon>
        <taxon>Pseudomonadota</taxon>
        <taxon>Gammaproteobacteria</taxon>
        <taxon>Alteromonadales</taxon>
        <taxon>Pseudoalteromonadaceae</taxon>
        <taxon>Pseudoalteromonas</taxon>
    </lineage>
</organism>
<feature type="transmembrane region" description="Helical" evidence="6">
    <location>
        <begin position="142"/>
        <end position="166"/>
    </location>
</feature>
<reference evidence="8 10" key="1">
    <citation type="submission" date="2022-07" db="EMBL/GenBank/DDBJ databases">
        <authorList>
            <person name="Criscuolo A."/>
        </authorList>
    </citation>
    <scope>NUCLEOTIDE SEQUENCE</scope>
    <source>
        <strain evidence="10">CIP 111951</strain>
        <strain evidence="8">CIP111854</strain>
        <strain evidence="7">CIP111951</strain>
    </source>
</reference>
<evidence type="ECO:0000256" key="2">
    <source>
        <dbReference type="ARBA" id="ARBA00022475"/>
    </source>
</evidence>
<protein>
    <submittedName>
        <fullName evidence="8">Cysteine/O-acetylserine efflux protein</fullName>
    </submittedName>
</protein>
<dbReference type="InterPro" id="IPR001123">
    <property type="entry name" value="LeuE-type"/>
</dbReference>
<evidence type="ECO:0000313" key="8">
    <source>
        <dbReference type="EMBL" id="CAH9062076.1"/>
    </source>
</evidence>
<dbReference type="AlphaFoldDB" id="A0A9W4VT33"/>
<dbReference type="GO" id="GO:0015171">
    <property type="term" value="F:amino acid transmembrane transporter activity"/>
    <property type="evidence" value="ECO:0007669"/>
    <property type="project" value="TreeGrafter"/>
</dbReference>
<keyword evidence="5 6" id="KW-0472">Membrane</keyword>
<evidence type="ECO:0000256" key="1">
    <source>
        <dbReference type="ARBA" id="ARBA00004651"/>
    </source>
</evidence>
<evidence type="ECO:0000313" key="9">
    <source>
        <dbReference type="Proteomes" id="UP001152467"/>
    </source>
</evidence>
<keyword evidence="3 6" id="KW-0812">Transmembrane</keyword>
<dbReference type="GO" id="GO:0005886">
    <property type="term" value="C:plasma membrane"/>
    <property type="evidence" value="ECO:0007669"/>
    <property type="project" value="UniProtKB-SubCell"/>
</dbReference>
<dbReference type="RefSeq" id="WP_261593808.1">
    <property type="nucleotide sequence ID" value="NZ_CAMAPC010000012.1"/>
</dbReference>
<name>A0A9W4VT33_9GAMM</name>
<dbReference type="Proteomes" id="UP001152485">
    <property type="component" value="Unassembled WGS sequence"/>
</dbReference>
<dbReference type="EMBL" id="CAMAPC010000012">
    <property type="protein sequence ID" value="CAH9062076.1"/>
    <property type="molecule type" value="Genomic_DNA"/>
</dbReference>